<evidence type="ECO:0000313" key="3">
    <source>
        <dbReference type="Proteomes" id="UP001162802"/>
    </source>
</evidence>
<organism evidence="2 3">
    <name type="scientific">Novosphingobium mangrovi</name>
    <name type="common">ex Hu et al. 2023</name>
    <dbReference type="NCBI Taxonomy" id="2930094"/>
    <lineage>
        <taxon>Bacteria</taxon>
        <taxon>Pseudomonadati</taxon>
        <taxon>Pseudomonadota</taxon>
        <taxon>Alphaproteobacteria</taxon>
        <taxon>Sphingomonadales</taxon>
        <taxon>Sphingomonadaceae</taxon>
        <taxon>Novosphingobium</taxon>
    </lineage>
</organism>
<proteinExistence type="predicted"/>
<dbReference type="EMBL" id="JALHAT010000003">
    <property type="protein sequence ID" value="MCJ1959657.1"/>
    <property type="molecule type" value="Genomic_DNA"/>
</dbReference>
<evidence type="ECO:0000313" key="2">
    <source>
        <dbReference type="EMBL" id="MCJ1959657.1"/>
    </source>
</evidence>
<dbReference type="Pfam" id="PF05069">
    <property type="entry name" value="Phage_tail_S"/>
    <property type="match status" value="1"/>
</dbReference>
<sequence>MAVEFAELEQFLEAYRERMNPAERRKASRKLGQEIRKLNAQRIARNVEPDGSPMQPRKPRMADGGRRIRAQRMFRKLRLAKSFKVMASEDGVSVGFIGNVGQTARAHHYGQTDFVGRTLDGKSVRARYPRRRLLGFGPDDLELINEAAMNLLDP</sequence>
<comment type="caution">
    <text evidence="2">The sequence shown here is derived from an EMBL/GenBank/DDBJ whole genome shotgun (WGS) entry which is preliminary data.</text>
</comment>
<dbReference type="Proteomes" id="UP001162802">
    <property type="component" value="Unassembled WGS sequence"/>
</dbReference>
<reference evidence="2" key="1">
    <citation type="submission" date="2022-03" db="EMBL/GenBank/DDBJ databases">
        <title>Identification of a novel bacterium isolated from mangrove sediments.</title>
        <authorList>
            <person name="Pan X."/>
        </authorList>
    </citation>
    <scope>NUCLEOTIDE SEQUENCE</scope>
    <source>
        <strain evidence="2">B2637</strain>
    </source>
</reference>
<evidence type="ECO:0000256" key="1">
    <source>
        <dbReference type="SAM" id="MobiDB-lite"/>
    </source>
</evidence>
<keyword evidence="3" id="KW-1185">Reference proteome</keyword>
<gene>
    <name evidence="2" type="ORF">MTR65_03040</name>
</gene>
<dbReference type="InterPro" id="IPR006522">
    <property type="entry name" value="Phage_virion_morphogenesis"/>
</dbReference>
<dbReference type="NCBIfam" id="TIGR01635">
    <property type="entry name" value="tail_comp_S"/>
    <property type="match status" value="1"/>
</dbReference>
<feature type="region of interest" description="Disordered" evidence="1">
    <location>
        <begin position="46"/>
        <end position="65"/>
    </location>
</feature>
<name>A0ABT0A8Y3_9SPHN</name>
<protein>
    <submittedName>
        <fullName evidence="2">Phage virion morphogenesis protein</fullName>
    </submittedName>
</protein>
<dbReference type="RefSeq" id="WP_243796914.1">
    <property type="nucleotide sequence ID" value="NZ_JALHAT010000003.1"/>
</dbReference>
<accession>A0ABT0A8Y3</accession>